<dbReference type="KEGG" id="cam:101508136"/>
<dbReference type="GO" id="GO:0003917">
    <property type="term" value="F:DNA topoisomerase type I (single strand cut, ATP-independent) activity"/>
    <property type="evidence" value="ECO:0007669"/>
    <property type="project" value="UniProtKB-EC"/>
</dbReference>
<protein>
    <recommendedName>
        <fullName evidence="3">DNA topoisomerase</fullName>
        <ecNumber evidence="3">5.6.2.1</ecNumber>
    </recommendedName>
    <alternativeName>
        <fullName evidence="14">Omega-protein</fullName>
    </alternativeName>
    <alternativeName>
        <fullName evidence="13">Relaxing enzyme</fullName>
    </alternativeName>
    <alternativeName>
        <fullName evidence="11">Swivelase</fullName>
    </alternativeName>
    <alternativeName>
        <fullName evidence="12">Untwisting enzyme</fullName>
    </alternativeName>
</protein>
<dbReference type="Gene3D" id="3.40.50.140">
    <property type="match status" value="1"/>
</dbReference>
<dbReference type="GO" id="GO:0006265">
    <property type="term" value="P:DNA topological change"/>
    <property type="evidence" value="ECO:0007669"/>
    <property type="project" value="InterPro"/>
</dbReference>
<keyword evidence="10" id="KW-0413">Isomerase</keyword>
<dbReference type="InterPro" id="IPR023405">
    <property type="entry name" value="Topo_IA_core_domain"/>
</dbReference>
<keyword evidence="7" id="KW-0460">Magnesium</keyword>
<dbReference type="CDD" id="cd00186">
    <property type="entry name" value="TOP1Ac"/>
    <property type="match status" value="1"/>
</dbReference>
<dbReference type="InterPro" id="IPR003601">
    <property type="entry name" value="Topo_IA_2"/>
</dbReference>
<dbReference type="Gene3D" id="1.10.290.10">
    <property type="entry name" value="Topoisomerase I, domain 4"/>
    <property type="match status" value="1"/>
</dbReference>
<dbReference type="Pfam" id="PF01751">
    <property type="entry name" value="Toprim"/>
    <property type="match status" value="1"/>
</dbReference>
<evidence type="ECO:0000256" key="12">
    <source>
        <dbReference type="ARBA" id="ARBA00031985"/>
    </source>
</evidence>
<evidence type="ECO:0000256" key="9">
    <source>
        <dbReference type="ARBA" id="ARBA00023125"/>
    </source>
</evidence>
<dbReference type="InterPro" id="IPR013825">
    <property type="entry name" value="Topo_IA_cen_sub2"/>
</dbReference>
<evidence type="ECO:0000313" key="20">
    <source>
        <dbReference type="RefSeq" id="XP_004498561.1"/>
    </source>
</evidence>
<evidence type="ECO:0000259" key="17">
    <source>
        <dbReference type="PROSITE" id="PS52039"/>
    </source>
</evidence>
<dbReference type="PANTHER" id="PTHR42785">
    <property type="entry name" value="DNA TOPOISOMERASE, TYPE IA, CORE"/>
    <property type="match status" value="1"/>
</dbReference>
<dbReference type="PROSITE" id="PS50880">
    <property type="entry name" value="TOPRIM"/>
    <property type="match status" value="1"/>
</dbReference>
<dbReference type="InterPro" id="IPR005733">
    <property type="entry name" value="TopoI_bac-type"/>
</dbReference>
<dbReference type="InterPro" id="IPR028612">
    <property type="entry name" value="Topoisom_1_IA"/>
</dbReference>
<evidence type="ECO:0000256" key="7">
    <source>
        <dbReference type="ARBA" id="ARBA00022842"/>
    </source>
</evidence>
<evidence type="ECO:0000256" key="3">
    <source>
        <dbReference type="ARBA" id="ARBA00012891"/>
    </source>
</evidence>
<dbReference type="SMART" id="SM00437">
    <property type="entry name" value="TOP1Ac"/>
    <property type="match status" value="1"/>
</dbReference>
<keyword evidence="6" id="KW-0862">Zinc</keyword>
<evidence type="ECO:0000256" key="4">
    <source>
        <dbReference type="ARBA" id="ARBA00022723"/>
    </source>
</evidence>
<evidence type="ECO:0000256" key="11">
    <source>
        <dbReference type="ARBA" id="ARBA00030003"/>
    </source>
</evidence>
<dbReference type="PaxDb" id="3827-XP_004498561.1"/>
<dbReference type="PROSITE" id="PS52039">
    <property type="entry name" value="TOPO_IA_2"/>
    <property type="match status" value="1"/>
</dbReference>
<evidence type="ECO:0000256" key="6">
    <source>
        <dbReference type="ARBA" id="ARBA00022833"/>
    </source>
</evidence>
<dbReference type="Pfam" id="PF01131">
    <property type="entry name" value="Topoisom_bac"/>
    <property type="match status" value="1"/>
</dbReference>
<dbReference type="RefSeq" id="XP_004498560.1">
    <property type="nucleotide sequence ID" value="XM_004498503.3"/>
</dbReference>
<sequence length="1047" mass="117097">MIQLQRSVFSTTTTTPSLRHLMLQLRSFHNPLISPPYVNLTKNTVNRRSRFPFRSFAVINHEFTTLKSVTSVNGFGYPFSANGVGRCLPFSSGTEKSKRKKTVKAVAVPGKDDKDVSSTVNNVDFGKTGLSEESKSDKQESKVNTAKKKKKPSPGKKKDVKTAATDSSEVVGEEVSIKPSSKVKKEKKTNLKESSSISTSEEIQDDSASTRSKKKDVNSSQVDLEKPLGKFSGKPLYPPSGKSVVVVESVTKAKVIQGYLGDMYEVLPSYGHVRDLAARSGSVRPDDDFSMVWEVPSSAWSHLKNINAALSGAENLILASDPDREGEAIAWHIIEMLQQQGALHDNIFLARVVFHEITEKSIKTALQAPREIDVNLVHAYLARRALDYLIGFNISPLLWRKLPGCQSAGRVQSAALSLICDREIEIDQFKPKEYWTAEVHFNMRESSNKDLTFLAHLTHFDSNKLNQFSITSDVEARDIESKINSAEFQVINMKRSKVRRNPPTPYITSTLQQDAANKLNFSASHTMKLAQKLYEGVELPNGISVGLITYIRTDGLHISEEAVANIRSLIIERYGQNFAAQTPPKYFKKVKNAQEAHEAIRPTDIRKLPSTLAGVLDEESLKLYTLIWTRTVSCQMEPAILEKILLDIGNADQSIMLRSVSSKVDFPGYRAVFKDIDTEAGQDKDSDGSNHDQAFEVLNSLKTEDQLHLVQTELSQHHTQPPPRYSEASLVKKLEELGIGRPSTYASTLKVLQDRNYVTVKSRVLSPEFRGRMVSAFLSHHFSEVTDYSFTADMETELDNVSAGITKWKGLLGDYWTRFKSYCERTSNVHIHQVEKMLEKKFVDYLFGSLPDKSRVCPSCMEGTLIFKVSRFGAGYFIGCDQHPRCKYIAKTLYGDEEEEETPHLNIVMEEPKLLGFNSGSNEKILLKSGPYGVYVQLGEDKKGYTPKRVSVPHVKDLDSVTLEDALALLQYPLTLGTHPKDGQPVILKVAKVGYSIRHRHTIASVPKNMKPGDITLEKALELLSGKDVRRCGRPKNKPRVEAIEAY</sequence>
<dbReference type="Pfam" id="PF13368">
    <property type="entry name" value="Toprim_C_rpt"/>
    <property type="match status" value="1"/>
</dbReference>
<evidence type="ECO:0000256" key="13">
    <source>
        <dbReference type="ARBA" id="ARBA00032235"/>
    </source>
</evidence>
<dbReference type="SUPFAM" id="SSF56712">
    <property type="entry name" value="Prokaryotic type I DNA topoisomerase"/>
    <property type="match status" value="1"/>
</dbReference>
<dbReference type="SMART" id="SM00493">
    <property type="entry name" value="TOPRIM"/>
    <property type="match status" value="1"/>
</dbReference>
<feature type="domain" description="Toprim" evidence="16">
    <location>
        <begin position="242"/>
        <end position="358"/>
    </location>
</feature>
<dbReference type="InterPro" id="IPR034149">
    <property type="entry name" value="TOPRIM_TopoI"/>
</dbReference>
<feature type="compositionally biased region" description="Basic residues" evidence="15">
    <location>
        <begin position="145"/>
        <end position="155"/>
    </location>
</feature>
<dbReference type="SMART" id="SM00436">
    <property type="entry name" value="TOP1Bc"/>
    <property type="match status" value="1"/>
</dbReference>
<evidence type="ECO:0000256" key="10">
    <source>
        <dbReference type="ARBA" id="ARBA00023235"/>
    </source>
</evidence>
<evidence type="ECO:0000313" key="19">
    <source>
        <dbReference type="RefSeq" id="XP_004498560.1"/>
    </source>
</evidence>
<dbReference type="InterPro" id="IPR013497">
    <property type="entry name" value="Topo_IA_cen"/>
</dbReference>
<feature type="domain" description="Topo IA-type catalytic" evidence="17">
    <location>
        <begin position="373"/>
        <end position="823"/>
    </location>
</feature>
<dbReference type="GO" id="GO:0005694">
    <property type="term" value="C:chromosome"/>
    <property type="evidence" value="ECO:0007669"/>
    <property type="project" value="InterPro"/>
</dbReference>
<dbReference type="AlphaFoldDB" id="A0A1S2Y339"/>
<feature type="compositionally biased region" description="Basic and acidic residues" evidence="15">
    <location>
        <begin position="130"/>
        <end position="141"/>
    </location>
</feature>
<dbReference type="GeneID" id="101508136"/>
<reference evidence="18" key="1">
    <citation type="journal article" date="2013" name="Nat. Biotechnol.">
        <title>Draft genome sequence of chickpea (Cicer arietinum) provides a resource for trait improvement.</title>
        <authorList>
            <person name="Varshney R.K."/>
            <person name="Song C."/>
            <person name="Saxena R.K."/>
            <person name="Azam S."/>
            <person name="Yu S."/>
            <person name="Sharpe A.G."/>
            <person name="Cannon S."/>
            <person name="Baek J."/>
            <person name="Rosen B.D."/>
            <person name="Tar'an B."/>
            <person name="Millan T."/>
            <person name="Zhang X."/>
            <person name="Ramsay L.D."/>
            <person name="Iwata A."/>
            <person name="Wang Y."/>
            <person name="Nelson W."/>
            <person name="Farmer A.D."/>
            <person name="Gaur P.M."/>
            <person name="Soderlund C."/>
            <person name="Penmetsa R.V."/>
            <person name="Xu C."/>
            <person name="Bharti A.K."/>
            <person name="He W."/>
            <person name="Winter P."/>
            <person name="Zhao S."/>
            <person name="Hane J.K."/>
            <person name="Carrasquilla-Garcia N."/>
            <person name="Condie J.A."/>
            <person name="Upadhyaya H.D."/>
            <person name="Luo M.C."/>
            <person name="Thudi M."/>
            <person name="Gowda C.L."/>
            <person name="Singh N.P."/>
            <person name="Lichtenzveig J."/>
            <person name="Gali K.K."/>
            <person name="Rubio J."/>
            <person name="Nadarajan N."/>
            <person name="Dolezel J."/>
            <person name="Bansal K.C."/>
            <person name="Xu X."/>
            <person name="Edwards D."/>
            <person name="Zhang G."/>
            <person name="Kahl G."/>
            <person name="Gil J."/>
            <person name="Singh K.B."/>
            <person name="Datta S.K."/>
            <person name="Jackson S.A."/>
            <person name="Wang J."/>
            <person name="Cook D.R."/>
        </authorList>
    </citation>
    <scope>NUCLEOTIDE SEQUENCE [LARGE SCALE GENOMIC DNA]</scope>
    <source>
        <strain evidence="18">cv. CDC Frontier</strain>
    </source>
</reference>
<organism evidence="18 20">
    <name type="scientific">Cicer arietinum</name>
    <name type="common">Chickpea</name>
    <name type="synonym">Garbanzo</name>
    <dbReference type="NCBI Taxonomy" id="3827"/>
    <lineage>
        <taxon>Eukaryota</taxon>
        <taxon>Viridiplantae</taxon>
        <taxon>Streptophyta</taxon>
        <taxon>Embryophyta</taxon>
        <taxon>Tracheophyta</taxon>
        <taxon>Spermatophyta</taxon>
        <taxon>Magnoliopsida</taxon>
        <taxon>eudicotyledons</taxon>
        <taxon>Gunneridae</taxon>
        <taxon>Pentapetalae</taxon>
        <taxon>rosids</taxon>
        <taxon>fabids</taxon>
        <taxon>Fabales</taxon>
        <taxon>Fabaceae</taxon>
        <taxon>Papilionoideae</taxon>
        <taxon>50 kb inversion clade</taxon>
        <taxon>NPAAA clade</taxon>
        <taxon>Hologalegina</taxon>
        <taxon>IRL clade</taxon>
        <taxon>Cicereae</taxon>
        <taxon>Cicer</taxon>
    </lineage>
</organism>
<dbReference type="InterPro" id="IPR023406">
    <property type="entry name" value="Topo_IA_AS"/>
</dbReference>
<dbReference type="InterPro" id="IPR025589">
    <property type="entry name" value="Toprim_C_rpt"/>
</dbReference>
<dbReference type="GO" id="GO:0008270">
    <property type="term" value="F:zinc ion binding"/>
    <property type="evidence" value="ECO:0007669"/>
    <property type="project" value="UniProtKB-KW"/>
</dbReference>
<dbReference type="InterPro" id="IPR013826">
    <property type="entry name" value="Topo_IA_cen_sub3"/>
</dbReference>
<keyword evidence="4" id="KW-0479">Metal-binding</keyword>
<keyword evidence="8" id="KW-0799">Topoisomerase</keyword>
<keyword evidence="18" id="KW-1185">Reference proteome</keyword>
<dbReference type="EC" id="5.6.2.1" evidence="3"/>
<dbReference type="InterPro" id="IPR006171">
    <property type="entry name" value="TOPRIM_dom"/>
</dbReference>
<dbReference type="PRINTS" id="PR00417">
    <property type="entry name" value="PRTPISMRASEI"/>
</dbReference>
<keyword evidence="9" id="KW-0238">DNA-binding</keyword>
<dbReference type="Gene3D" id="2.70.20.10">
    <property type="entry name" value="Topoisomerase I, domain 3"/>
    <property type="match status" value="1"/>
</dbReference>
<dbReference type="Gene3D" id="1.10.460.10">
    <property type="entry name" value="Topoisomerase I, domain 2"/>
    <property type="match status" value="1"/>
</dbReference>
<feature type="region of interest" description="Disordered" evidence="15">
    <location>
        <begin position="90"/>
        <end position="233"/>
    </location>
</feature>
<dbReference type="CDD" id="cd03363">
    <property type="entry name" value="TOPRIM_TopoIA_TopoI"/>
    <property type="match status" value="1"/>
</dbReference>
<dbReference type="NCBIfam" id="TIGR01051">
    <property type="entry name" value="topA_bact"/>
    <property type="match status" value="1"/>
</dbReference>
<evidence type="ECO:0000256" key="8">
    <source>
        <dbReference type="ARBA" id="ARBA00023029"/>
    </source>
</evidence>
<dbReference type="InterPro" id="IPR000380">
    <property type="entry name" value="Topo_IA"/>
</dbReference>
<evidence type="ECO:0000256" key="14">
    <source>
        <dbReference type="ARBA" id="ARBA00032877"/>
    </source>
</evidence>
<evidence type="ECO:0000259" key="16">
    <source>
        <dbReference type="PROSITE" id="PS50880"/>
    </source>
</evidence>
<comment type="catalytic activity">
    <reaction evidence="1">
        <text>ATP-independent breakage of single-stranded DNA, followed by passage and rejoining.</text>
        <dbReference type="EC" id="5.6.2.1"/>
    </reaction>
</comment>
<dbReference type="RefSeq" id="XP_004498561.1">
    <property type="nucleotide sequence ID" value="XM_004498504.3"/>
</dbReference>
<evidence type="ECO:0000256" key="1">
    <source>
        <dbReference type="ARBA" id="ARBA00000213"/>
    </source>
</evidence>
<comment type="similarity">
    <text evidence="2">Belongs to the type IA topoisomerase family.</text>
</comment>
<keyword evidence="5" id="KW-0863">Zinc-finger</keyword>
<evidence type="ECO:0000313" key="18">
    <source>
        <dbReference type="Proteomes" id="UP000087171"/>
    </source>
</evidence>
<dbReference type="Proteomes" id="UP000087171">
    <property type="component" value="Chromosome Ca4"/>
</dbReference>
<evidence type="ECO:0000256" key="2">
    <source>
        <dbReference type="ARBA" id="ARBA00009446"/>
    </source>
</evidence>
<dbReference type="STRING" id="3827.A0A1S2Y339"/>
<dbReference type="Gene3D" id="3.30.65.10">
    <property type="entry name" value="Bacterial Topoisomerase I, domain 1"/>
    <property type="match status" value="1"/>
</dbReference>
<name>A0A1S2Y339_CICAR</name>
<accession>A0A1S2Y339</accession>
<reference evidence="19 20" key="2">
    <citation type="submission" date="2025-04" db="UniProtKB">
        <authorList>
            <consortium name="RefSeq"/>
        </authorList>
    </citation>
    <scope>IDENTIFICATION</scope>
    <source>
        <tissue evidence="19 20">Etiolated seedlings</tissue>
    </source>
</reference>
<dbReference type="HAMAP" id="MF_00952">
    <property type="entry name" value="Topoisom_1_prok"/>
    <property type="match status" value="1"/>
</dbReference>
<evidence type="ECO:0000256" key="15">
    <source>
        <dbReference type="SAM" id="MobiDB-lite"/>
    </source>
</evidence>
<dbReference type="PANTHER" id="PTHR42785:SF1">
    <property type="entry name" value="DNA TOPOISOMERASE"/>
    <property type="match status" value="1"/>
</dbReference>
<dbReference type="PROSITE" id="PS00396">
    <property type="entry name" value="TOPO_IA_1"/>
    <property type="match status" value="1"/>
</dbReference>
<dbReference type="OrthoDB" id="430051at2759"/>
<dbReference type="GO" id="GO:0003677">
    <property type="term" value="F:DNA binding"/>
    <property type="evidence" value="ECO:0007669"/>
    <property type="project" value="UniProtKB-KW"/>
</dbReference>
<evidence type="ECO:0000256" key="5">
    <source>
        <dbReference type="ARBA" id="ARBA00022771"/>
    </source>
</evidence>
<dbReference type="Pfam" id="PF01396">
    <property type="entry name" value="Zn_ribbon_Top1"/>
    <property type="match status" value="1"/>
</dbReference>
<gene>
    <name evidence="19 20" type="primary">LOC101508136</name>
</gene>
<dbReference type="eggNOG" id="KOG1956">
    <property type="taxonomic scope" value="Eukaryota"/>
</dbReference>
<dbReference type="InterPro" id="IPR003602">
    <property type="entry name" value="Topo_IA_DNA-bd_dom"/>
</dbReference>
<proteinExistence type="inferred from homology"/>
<dbReference type="InterPro" id="IPR013824">
    <property type="entry name" value="Topo_IA_cen_sub1"/>
</dbReference>
<dbReference type="InterPro" id="IPR013498">
    <property type="entry name" value="Topo_IA_Znf"/>
</dbReference>
<feature type="compositionally biased region" description="Low complexity" evidence="15">
    <location>
        <begin position="192"/>
        <end position="201"/>
    </location>
</feature>